<dbReference type="RefSeq" id="WP_163772747.1">
    <property type="nucleotide sequence ID" value="NZ_JAAGXA010000008.1"/>
</dbReference>
<evidence type="ECO:0000256" key="1">
    <source>
        <dbReference type="ARBA" id="ARBA00004651"/>
    </source>
</evidence>
<keyword evidence="6 7" id="KW-0472">Membrane</keyword>
<dbReference type="PANTHER" id="PTHR43738">
    <property type="entry name" value="ABC TRANSPORTER, MEMBRANE PROTEIN"/>
    <property type="match status" value="1"/>
</dbReference>
<dbReference type="PANTHER" id="PTHR43738:SF1">
    <property type="entry name" value="HEMIN TRANSPORT SYSTEM PERMEASE PROTEIN HRTB-RELATED"/>
    <property type="match status" value="1"/>
</dbReference>
<evidence type="ECO:0000256" key="2">
    <source>
        <dbReference type="ARBA" id="ARBA00022448"/>
    </source>
</evidence>
<proteinExistence type="predicted"/>
<evidence type="ECO:0000256" key="4">
    <source>
        <dbReference type="ARBA" id="ARBA00022692"/>
    </source>
</evidence>
<comment type="caution">
    <text evidence="9">The sequence shown here is derived from an EMBL/GenBank/DDBJ whole genome shotgun (WGS) entry which is preliminary data.</text>
</comment>
<dbReference type="InterPro" id="IPR051125">
    <property type="entry name" value="ABC-4/HrtB_transporter"/>
</dbReference>
<reference evidence="9 10" key="1">
    <citation type="journal article" date="2014" name="Int. J. Syst. Evol. Microbiol.">
        <title>Nocardioides zeae sp. nov., isolated from the stem of Zea mays.</title>
        <authorList>
            <person name="Glaeser S.P."/>
            <person name="McInroy J.A."/>
            <person name="Busse H.J."/>
            <person name="Kampfer P."/>
        </authorList>
    </citation>
    <scope>NUCLEOTIDE SEQUENCE [LARGE SCALE GENOMIC DNA]</scope>
    <source>
        <strain evidence="9 10">JCM 30728</strain>
    </source>
</reference>
<comment type="subcellular location">
    <subcellularLocation>
        <location evidence="1">Cell membrane</location>
        <topology evidence="1">Multi-pass membrane protein</topology>
    </subcellularLocation>
</comment>
<evidence type="ECO:0000256" key="3">
    <source>
        <dbReference type="ARBA" id="ARBA00022475"/>
    </source>
</evidence>
<evidence type="ECO:0000313" key="10">
    <source>
        <dbReference type="Proteomes" id="UP000468687"/>
    </source>
</evidence>
<keyword evidence="4 7" id="KW-0812">Transmembrane</keyword>
<accession>A0A6P0HKV2</accession>
<dbReference type="AlphaFoldDB" id="A0A6P0HKV2"/>
<organism evidence="9 10">
    <name type="scientific">Nocardioides zeae</name>
    <dbReference type="NCBI Taxonomy" id="1457234"/>
    <lineage>
        <taxon>Bacteria</taxon>
        <taxon>Bacillati</taxon>
        <taxon>Actinomycetota</taxon>
        <taxon>Actinomycetes</taxon>
        <taxon>Propionibacteriales</taxon>
        <taxon>Nocardioidaceae</taxon>
        <taxon>Nocardioides</taxon>
    </lineage>
</organism>
<keyword evidence="2" id="KW-0813">Transport</keyword>
<dbReference type="InterPro" id="IPR003838">
    <property type="entry name" value="ABC3_permease_C"/>
</dbReference>
<evidence type="ECO:0000256" key="5">
    <source>
        <dbReference type="ARBA" id="ARBA00022989"/>
    </source>
</evidence>
<name>A0A6P0HKV2_9ACTN</name>
<dbReference type="Proteomes" id="UP000468687">
    <property type="component" value="Unassembled WGS sequence"/>
</dbReference>
<sequence length="346" mass="35346">MLLITLRDMQWRARRVLLGVAATAVVFAMTLLLGAIHQAFLDESVRTVDLVDADAWLVDAGVAGPFTSNSPVPVALGDPLAAAGAEVVPVAIVRQVVEGVGDGFVDVNLMGVRPGDLDLDLTDGRASRGSGELVADESLGAGVGDTLTLAGRTMTVVGTVHGLTYYGGAPGVVLDLAAVQHMAFDGAELATTLVVRGDTDVTAPDGLRAMGDDAVVSDLERPLSTAIGTVGILSVLLWIVAAGIVGFTSYLSGLDRLRDFAVFKAVGVTDRVLAVGLVLQAVLVSVLAAVVAIGLALVFAPVFPMQIAVGAPDALRLIGIAAVIGAVASLTSVQRLRRIDPALAFG</sequence>
<dbReference type="EMBL" id="JAAGXA010000008">
    <property type="protein sequence ID" value="NEN79216.1"/>
    <property type="molecule type" value="Genomic_DNA"/>
</dbReference>
<dbReference type="Pfam" id="PF02687">
    <property type="entry name" value="FtsX"/>
    <property type="match status" value="1"/>
</dbReference>
<protein>
    <submittedName>
        <fullName evidence="9">ABC transporter permease</fullName>
    </submittedName>
</protein>
<feature type="transmembrane region" description="Helical" evidence="7">
    <location>
        <begin position="226"/>
        <end position="251"/>
    </location>
</feature>
<evidence type="ECO:0000256" key="6">
    <source>
        <dbReference type="ARBA" id="ARBA00023136"/>
    </source>
</evidence>
<keyword evidence="5 7" id="KW-1133">Transmembrane helix</keyword>
<keyword evidence="10" id="KW-1185">Reference proteome</keyword>
<evidence type="ECO:0000256" key="7">
    <source>
        <dbReference type="SAM" id="Phobius"/>
    </source>
</evidence>
<feature type="transmembrane region" description="Helical" evidence="7">
    <location>
        <begin position="314"/>
        <end position="333"/>
    </location>
</feature>
<keyword evidence="3" id="KW-1003">Cell membrane</keyword>
<gene>
    <name evidence="9" type="ORF">G3T38_13110</name>
</gene>
<evidence type="ECO:0000259" key="8">
    <source>
        <dbReference type="Pfam" id="PF02687"/>
    </source>
</evidence>
<feature type="domain" description="ABC3 transporter permease C-terminal" evidence="8">
    <location>
        <begin position="232"/>
        <end position="341"/>
    </location>
</feature>
<feature type="transmembrane region" description="Helical" evidence="7">
    <location>
        <begin position="272"/>
        <end position="302"/>
    </location>
</feature>
<dbReference type="GO" id="GO:0005886">
    <property type="term" value="C:plasma membrane"/>
    <property type="evidence" value="ECO:0007669"/>
    <property type="project" value="UniProtKB-SubCell"/>
</dbReference>
<evidence type="ECO:0000313" key="9">
    <source>
        <dbReference type="EMBL" id="NEN79216.1"/>
    </source>
</evidence>